<evidence type="ECO:0000313" key="1">
    <source>
        <dbReference type="EMBL" id="QPI47544.1"/>
    </source>
</evidence>
<protein>
    <submittedName>
        <fullName evidence="1">Uncharacterized protein</fullName>
    </submittedName>
</protein>
<name>A0AA48W9R4_9BURK</name>
<evidence type="ECO:0000313" key="2">
    <source>
        <dbReference type="Proteomes" id="UP000662888"/>
    </source>
</evidence>
<gene>
    <name evidence="1" type="ORF">IV454_18265</name>
</gene>
<dbReference type="RefSeq" id="WP_206087236.1">
    <property type="nucleotide sequence ID" value="NZ_CP065053.1"/>
</dbReference>
<keyword evidence="2" id="KW-1185">Reference proteome</keyword>
<dbReference type="Proteomes" id="UP000662888">
    <property type="component" value="Chromosome"/>
</dbReference>
<sequence>MKFGSTVTDILRANAGRLVGALEKILGERTKRGVSSLHWRAAGLLRAPQAAIRCACADEKSTDGARLALDQTCGVGVLYTDFSGLMQKFIKNNSKPAKTHDSSQALRRFQRQDLAYAGNF</sequence>
<dbReference type="EMBL" id="CP065053">
    <property type="protein sequence ID" value="QPI47544.1"/>
    <property type="molecule type" value="Genomic_DNA"/>
</dbReference>
<reference evidence="1 2" key="1">
    <citation type="submission" date="2020-11" db="EMBL/GenBank/DDBJ databases">
        <authorList>
            <person name="Sun Q."/>
        </authorList>
    </citation>
    <scope>NUCLEOTIDE SEQUENCE [LARGE SCALE GENOMIC DNA]</scope>
    <source>
        <strain evidence="1 2">P8398</strain>
    </source>
</reference>
<organism evidence="1 2">
    <name type="scientific">Massilia antarctica</name>
    <dbReference type="NCBI Taxonomy" id="2765360"/>
    <lineage>
        <taxon>Bacteria</taxon>
        <taxon>Pseudomonadati</taxon>
        <taxon>Pseudomonadota</taxon>
        <taxon>Betaproteobacteria</taxon>
        <taxon>Burkholderiales</taxon>
        <taxon>Oxalobacteraceae</taxon>
        <taxon>Telluria group</taxon>
        <taxon>Massilia</taxon>
    </lineage>
</organism>
<proteinExistence type="predicted"/>
<accession>A0AA48W9R4</accession>